<dbReference type="InParanoid" id="A0A2T3AKP3"/>
<gene>
    <name evidence="3" type="ORF">BD289DRAFT_422266</name>
</gene>
<dbReference type="PROSITE" id="PS50020">
    <property type="entry name" value="WW_DOMAIN_2"/>
    <property type="match status" value="1"/>
</dbReference>
<dbReference type="Pfam" id="PF00397">
    <property type="entry name" value="WW"/>
    <property type="match status" value="1"/>
</dbReference>
<dbReference type="AlphaFoldDB" id="A0A2T3AKP3"/>
<organism evidence="3 4">
    <name type="scientific">Coniella lustricola</name>
    <dbReference type="NCBI Taxonomy" id="2025994"/>
    <lineage>
        <taxon>Eukaryota</taxon>
        <taxon>Fungi</taxon>
        <taxon>Dikarya</taxon>
        <taxon>Ascomycota</taxon>
        <taxon>Pezizomycotina</taxon>
        <taxon>Sordariomycetes</taxon>
        <taxon>Sordariomycetidae</taxon>
        <taxon>Diaporthales</taxon>
        <taxon>Schizoparmaceae</taxon>
        <taxon>Coniella</taxon>
    </lineage>
</organism>
<dbReference type="SUPFAM" id="SSF51045">
    <property type="entry name" value="WW domain"/>
    <property type="match status" value="1"/>
</dbReference>
<feature type="domain" description="WW" evidence="2">
    <location>
        <begin position="26"/>
        <end position="60"/>
    </location>
</feature>
<dbReference type="EMBL" id="KZ678378">
    <property type="protein sequence ID" value="PSS02254.1"/>
    <property type="molecule type" value="Genomic_DNA"/>
</dbReference>
<feature type="compositionally biased region" description="Basic and acidic residues" evidence="1">
    <location>
        <begin position="176"/>
        <end position="186"/>
    </location>
</feature>
<protein>
    <recommendedName>
        <fullName evidence="2">WW domain-containing protein</fullName>
    </recommendedName>
</protein>
<feature type="region of interest" description="Disordered" evidence="1">
    <location>
        <begin position="64"/>
        <end position="84"/>
    </location>
</feature>
<feature type="compositionally biased region" description="Basic and acidic residues" evidence="1">
    <location>
        <begin position="68"/>
        <end position="78"/>
    </location>
</feature>
<proteinExistence type="predicted"/>
<reference evidence="3 4" key="1">
    <citation type="journal article" date="2018" name="Mycol. Prog.">
        <title>Coniella lustricola, a new species from submerged detritus.</title>
        <authorList>
            <person name="Raudabaugh D.B."/>
            <person name="Iturriaga T."/>
            <person name="Carver A."/>
            <person name="Mondo S."/>
            <person name="Pangilinan J."/>
            <person name="Lipzen A."/>
            <person name="He G."/>
            <person name="Amirebrahimi M."/>
            <person name="Grigoriev I.V."/>
            <person name="Miller A.N."/>
        </authorList>
    </citation>
    <scope>NUCLEOTIDE SEQUENCE [LARGE SCALE GENOMIC DNA]</scope>
    <source>
        <strain evidence="3 4">B22-T-1</strain>
    </source>
</reference>
<dbReference type="Proteomes" id="UP000241462">
    <property type="component" value="Unassembled WGS sequence"/>
</dbReference>
<feature type="region of interest" description="Disordered" evidence="1">
    <location>
        <begin position="156"/>
        <end position="186"/>
    </location>
</feature>
<evidence type="ECO:0000256" key="1">
    <source>
        <dbReference type="SAM" id="MobiDB-lite"/>
    </source>
</evidence>
<keyword evidence="4" id="KW-1185">Reference proteome</keyword>
<dbReference type="OrthoDB" id="2367685at2759"/>
<feature type="region of interest" description="Disordered" evidence="1">
    <location>
        <begin position="1"/>
        <end position="30"/>
    </location>
</feature>
<dbReference type="InterPro" id="IPR001202">
    <property type="entry name" value="WW_dom"/>
</dbReference>
<feature type="compositionally biased region" description="Basic and acidic residues" evidence="1">
    <location>
        <begin position="12"/>
        <end position="21"/>
    </location>
</feature>
<name>A0A2T3AKP3_9PEZI</name>
<evidence type="ECO:0000313" key="4">
    <source>
        <dbReference type="Proteomes" id="UP000241462"/>
    </source>
</evidence>
<dbReference type="InterPro" id="IPR036020">
    <property type="entry name" value="WW_dom_sf"/>
</dbReference>
<evidence type="ECO:0000259" key="2">
    <source>
        <dbReference type="PROSITE" id="PS50020"/>
    </source>
</evidence>
<feature type="compositionally biased region" description="Basic and acidic residues" evidence="1">
    <location>
        <begin position="160"/>
        <end position="169"/>
    </location>
</feature>
<accession>A0A2T3AKP3</accession>
<sequence>MSFLAEALEEFVGDKSERRDQGPQPPSVQWPWVARWDDEARSWIFVNEETGERTWERPVMEEVSEGFGRQENRVERTWDNGVQDVEGLPEDAARWGGEAVGAAEDLPEDAARWTGEAVGAIESVPDRLEGDFDRAEDRVEYDVDRVEDAPEEAAEWMGDEVGKVERFGDGVEESYDQGRDEERYDY</sequence>
<dbReference type="CDD" id="cd00201">
    <property type="entry name" value="WW"/>
    <property type="match status" value="1"/>
</dbReference>
<evidence type="ECO:0000313" key="3">
    <source>
        <dbReference type="EMBL" id="PSS02254.1"/>
    </source>
</evidence>